<dbReference type="FunFam" id="3.30.70.120:FF:000006">
    <property type="entry name" value="GTP cyclohydrolase 1 type 2 homolog"/>
    <property type="match status" value="1"/>
</dbReference>
<comment type="caution">
    <text evidence="1">The sequence shown here is derived from an EMBL/GenBank/DDBJ whole genome shotgun (WGS) entry which is preliminary data.</text>
</comment>
<dbReference type="PANTHER" id="PTHR41774">
    <property type="match status" value="1"/>
</dbReference>
<evidence type="ECO:0000313" key="1">
    <source>
        <dbReference type="EMBL" id="OGC32717.1"/>
    </source>
</evidence>
<organism evidence="1 2">
    <name type="scientific">candidate division WOR-1 bacterium RIFOXYC2_FULL_41_25</name>
    <dbReference type="NCBI Taxonomy" id="1802586"/>
    <lineage>
        <taxon>Bacteria</taxon>
        <taxon>Bacillati</taxon>
        <taxon>Saganbacteria</taxon>
    </lineage>
</organism>
<dbReference type="EMBL" id="MEUI01000047">
    <property type="protein sequence ID" value="OGC32717.1"/>
    <property type="molecule type" value="Genomic_DNA"/>
</dbReference>
<evidence type="ECO:0000313" key="2">
    <source>
        <dbReference type="Proteomes" id="UP000177309"/>
    </source>
</evidence>
<dbReference type="SUPFAM" id="SSF102705">
    <property type="entry name" value="NIF3 (NGG1p interacting factor 3)-like"/>
    <property type="match status" value="1"/>
</dbReference>
<dbReference type="InterPro" id="IPR015867">
    <property type="entry name" value="N-reg_PII/ATP_PRibTrfase_C"/>
</dbReference>
<dbReference type="Proteomes" id="UP000177309">
    <property type="component" value="Unassembled WGS sequence"/>
</dbReference>
<dbReference type="PANTHER" id="PTHR41774:SF1">
    <property type="entry name" value="NGG1P INTERACTING FACTOR NIF3"/>
    <property type="match status" value="1"/>
</dbReference>
<sequence length="109" mass="12284">MTKQRNYKLVVFVPQSHLELVRIALCKAGAGQIGKKYDNCTFMSPGIGTFQPLKGVKPFLGRQGKIERVGEARLETIVPANKIKKIIAAMKKVHPYEEAAYDVYKLENY</sequence>
<dbReference type="InterPro" id="IPR036069">
    <property type="entry name" value="DUF34/NIF3_sf"/>
</dbReference>
<reference evidence="1 2" key="1">
    <citation type="journal article" date="2016" name="Nat. Commun.">
        <title>Thousands of microbial genomes shed light on interconnected biogeochemical processes in an aquifer system.</title>
        <authorList>
            <person name="Anantharaman K."/>
            <person name="Brown C.T."/>
            <person name="Hug L.A."/>
            <person name="Sharon I."/>
            <person name="Castelle C.J."/>
            <person name="Probst A.J."/>
            <person name="Thomas B.C."/>
            <person name="Singh A."/>
            <person name="Wilkins M.J."/>
            <person name="Karaoz U."/>
            <person name="Brodie E.L."/>
            <person name="Williams K.H."/>
            <person name="Hubbard S.S."/>
            <person name="Banfield J.F."/>
        </authorList>
    </citation>
    <scope>NUCLEOTIDE SEQUENCE [LARGE SCALE GENOMIC DNA]</scope>
</reference>
<protein>
    <recommendedName>
        <fullName evidence="3">NGG1p interacting factor NIF3</fullName>
    </recommendedName>
</protein>
<dbReference type="Gene3D" id="3.30.70.120">
    <property type="match status" value="1"/>
</dbReference>
<accession>A0A1F4TJD4</accession>
<evidence type="ECO:0008006" key="3">
    <source>
        <dbReference type="Google" id="ProtNLM"/>
    </source>
</evidence>
<gene>
    <name evidence="1" type="ORF">A2462_04160</name>
</gene>
<proteinExistence type="predicted"/>
<dbReference type="AlphaFoldDB" id="A0A1F4TJD4"/>
<name>A0A1F4TJD4_UNCSA</name>